<name>A0ABW7Z0N6_9ACTN</name>
<evidence type="ECO:0000256" key="1">
    <source>
        <dbReference type="SAM" id="SignalP"/>
    </source>
</evidence>
<dbReference type="RefSeq" id="WP_397086167.1">
    <property type="nucleotide sequence ID" value="NZ_JBITGY010000008.1"/>
</dbReference>
<dbReference type="InterPro" id="IPR040690">
    <property type="entry name" value="FtsX_ECD"/>
</dbReference>
<feature type="chain" id="PRO_5046520500" evidence="1">
    <location>
        <begin position="24"/>
        <end position="283"/>
    </location>
</feature>
<dbReference type="EMBL" id="JBITGY010000008">
    <property type="protein sequence ID" value="MFI6501521.1"/>
    <property type="molecule type" value="Genomic_DNA"/>
</dbReference>
<dbReference type="Pfam" id="PF18075">
    <property type="entry name" value="FtsX_ECD"/>
    <property type="match status" value="1"/>
</dbReference>
<keyword evidence="1" id="KW-0732">Signal</keyword>
<dbReference type="Gene3D" id="3.30.70.3040">
    <property type="match status" value="2"/>
</dbReference>
<feature type="signal peptide" evidence="1">
    <location>
        <begin position="1"/>
        <end position="23"/>
    </location>
</feature>
<organism evidence="3 4">
    <name type="scientific">Nonomuraea typhae</name>
    <dbReference type="NCBI Taxonomy" id="2603600"/>
    <lineage>
        <taxon>Bacteria</taxon>
        <taxon>Bacillati</taxon>
        <taxon>Actinomycetota</taxon>
        <taxon>Actinomycetes</taxon>
        <taxon>Streptosporangiales</taxon>
        <taxon>Streptosporangiaceae</taxon>
        <taxon>Nonomuraea</taxon>
    </lineage>
</organism>
<evidence type="ECO:0000313" key="3">
    <source>
        <dbReference type="EMBL" id="MFI6501521.1"/>
    </source>
</evidence>
<evidence type="ECO:0000259" key="2">
    <source>
        <dbReference type="Pfam" id="PF18075"/>
    </source>
</evidence>
<sequence length="283" mass="30564">MRRTWAVAALTTALATSGMGVAAADVPVGGIRQSDEPALGPDDVTSRTGTGADGVVAEAVAPLATPDASWPATGRLTVYLCSKGTAVHDCHGKAVTAEQKRKLEKLLNRLPGVSDVRYVSQSEAYRNFREDTGRTRTGGQSSMPQYFRATLDRPNVKLGEKLEKLPGIASAVVRRSDFWTGKAAAMVRLCGPSNCANRLTITDHERDAVFEVLRNLQGVKKVYLETHRHAAQNHQRVFSGSLQDASKRTGQVFHLVLSSPADFSRIRPALKGLTGVHGISRHR</sequence>
<protein>
    <submittedName>
        <fullName evidence="3">Permease-like cell division protein FtsX</fullName>
    </submittedName>
</protein>
<dbReference type="Proteomes" id="UP001612741">
    <property type="component" value="Unassembled WGS sequence"/>
</dbReference>
<feature type="domain" description="FtsX extracellular" evidence="2">
    <location>
        <begin position="76"/>
        <end position="169"/>
    </location>
</feature>
<accession>A0ABW7Z0N6</accession>
<evidence type="ECO:0000313" key="4">
    <source>
        <dbReference type="Proteomes" id="UP001612741"/>
    </source>
</evidence>
<gene>
    <name evidence="3" type="ORF">ACIBG2_29360</name>
</gene>
<keyword evidence="4" id="KW-1185">Reference proteome</keyword>
<reference evidence="3 4" key="1">
    <citation type="submission" date="2024-10" db="EMBL/GenBank/DDBJ databases">
        <title>The Natural Products Discovery Center: Release of the First 8490 Sequenced Strains for Exploring Actinobacteria Biosynthetic Diversity.</title>
        <authorList>
            <person name="Kalkreuter E."/>
            <person name="Kautsar S.A."/>
            <person name="Yang D."/>
            <person name="Bader C.D."/>
            <person name="Teijaro C.N."/>
            <person name="Fluegel L."/>
            <person name="Davis C.M."/>
            <person name="Simpson J.R."/>
            <person name="Lauterbach L."/>
            <person name="Steele A.D."/>
            <person name="Gui C."/>
            <person name="Meng S."/>
            <person name="Li G."/>
            <person name="Viehrig K."/>
            <person name="Ye F."/>
            <person name="Su P."/>
            <person name="Kiefer A.F."/>
            <person name="Nichols A."/>
            <person name="Cepeda A.J."/>
            <person name="Yan W."/>
            <person name="Fan B."/>
            <person name="Jiang Y."/>
            <person name="Adhikari A."/>
            <person name="Zheng C.-J."/>
            <person name="Schuster L."/>
            <person name="Cowan T.M."/>
            <person name="Smanski M.J."/>
            <person name="Chevrette M.G."/>
            <person name="De Carvalho L.P.S."/>
            <person name="Shen B."/>
        </authorList>
    </citation>
    <scope>NUCLEOTIDE SEQUENCE [LARGE SCALE GENOMIC DNA]</scope>
    <source>
        <strain evidence="3 4">NPDC050545</strain>
    </source>
</reference>
<comment type="caution">
    <text evidence="3">The sequence shown here is derived from an EMBL/GenBank/DDBJ whole genome shotgun (WGS) entry which is preliminary data.</text>
</comment>
<proteinExistence type="predicted"/>